<evidence type="ECO:0000313" key="3">
    <source>
        <dbReference type="Proteomes" id="UP000267096"/>
    </source>
</evidence>
<dbReference type="EMBL" id="UYRR01031478">
    <property type="protein sequence ID" value="VDK50411.1"/>
    <property type="molecule type" value="Genomic_DNA"/>
</dbReference>
<dbReference type="AlphaFoldDB" id="A0A0M3K0F8"/>
<dbReference type="Proteomes" id="UP000267096">
    <property type="component" value="Unassembled WGS sequence"/>
</dbReference>
<accession>A0A0M3K0F8</accession>
<sequence>MEGRYVVKRARQEEEDPRLAPFEGLLRARGVEGIPCSTMLQVLTVLQVIPTDIRFKDYCLATWHVMARYAGPLTKAKITLMETTGIIPDTLITAFCRVQEVMLVVHPLHTAAPVKIYGRPGAKIVEAAEYLGSYAVLDMPTARTEEAPAPKKTPLPAIIEEEEEEEPQPGPSSRPDFPAGSISNTTLTISTDHDNSPRLTDNEITTSSPSSSTNSTTNNATQCPYNFRHPRREASPLTIRLCPRFKASNISTLTPQHASELAPTIPTPYRVTNNEVSFCTWCGHTVLVPQGLSARQIAIRMDAHRAERCVAAPKKAVVARKDAAERLQELGRDHSFIAVPGASAVEEGIERKRRRTV</sequence>
<organism evidence="4">
    <name type="scientific">Anisakis simplex</name>
    <name type="common">Herring worm</name>
    <dbReference type="NCBI Taxonomy" id="6269"/>
    <lineage>
        <taxon>Eukaryota</taxon>
        <taxon>Metazoa</taxon>
        <taxon>Ecdysozoa</taxon>
        <taxon>Nematoda</taxon>
        <taxon>Chromadorea</taxon>
        <taxon>Rhabditida</taxon>
        <taxon>Spirurina</taxon>
        <taxon>Ascaridomorpha</taxon>
        <taxon>Ascaridoidea</taxon>
        <taxon>Anisakidae</taxon>
        <taxon>Anisakis</taxon>
        <taxon>Anisakis simplex complex</taxon>
    </lineage>
</organism>
<name>A0A0M3K0F8_ANISI</name>
<feature type="compositionally biased region" description="Low complexity" evidence="1">
    <location>
        <begin position="205"/>
        <end position="221"/>
    </location>
</feature>
<protein>
    <submittedName>
        <fullName evidence="4">C2H2-type domain-containing protein</fullName>
    </submittedName>
</protein>
<dbReference type="WBParaSite" id="ASIM_0001429301-mRNA-1">
    <property type="protein sequence ID" value="ASIM_0001429301-mRNA-1"/>
    <property type="gene ID" value="ASIM_0001429301"/>
</dbReference>
<feature type="region of interest" description="Disordered" evidence="1">
    <location>
        <begin position="162"/>
        <end position="228"/>
    </location>
</feature>
<evidence type="ECO:0000313" key="2">
    <source>
        <dbReference type="EMBL" id="VDK50411.1"/>
    </source>
</evidence>
<evidence type="ECO:0000256" key="1">
    <source>
        <dbReference type="SAM" id="MobiDB-lite"/>
    </source>
</evidence>
<keyword evidence="3" id="KW-1185">Reference proteome</keyword>
<reference evidence="4" key="1">
    <citation type="submission" date="2017-02" db="UniProtKB">
        <authorList>
            <consortium name="WormBaseParasite"/>
        </authorList>
    </citation>
    <scope>IDENTIFICATION</scope>
</reference>
<feature type="compositionally biased region" description="Polar residues" evidence="1">
    <location>
        <begin position="181"/>
        <end position="190"/>
    </location>
</feature>
<gene>
    <name evidence="2" type="ORF">ASIM_LOCUS13721</name>
</gene>
<evidence type="ECO:0000313" key="4">
    <source>
        <dbReference type="WBParaSite" id="ASIM_0001429301-mRNA-1"/>
    </source>
</evidence>
<proteinExistence type="predicted"/>
<reference evidence="2 3" key="2">
    <citation type="submission" date="2018-11" db="EMBL/GenBank/DDBJ databases">
        <authorList>
            <consortium name="Pathogen Informatics"/>
        </authorList>
    </citation>
    <scope>NUCLEOTIDE SEQUENCE [LARGE SCALE GENOMIC DNA]</scope>
</reference>